<keyword evidence="2" id="KW-1015">Disulfide bond</keyword>
<organism evidence="5 6">
    <name type="scientific">Alistipes onderdonkii</name>
    <dbReference type="NCBI Taxonomy" id="328813"/>
    <lineage>
        <taxon>Bacteria</taxon>
        <taxon>Pseudomonadati</taxon>
        <taxon>Bacteroidota</taxon>
        <taxon>Bacteroidia</taxon>
        <taxon>Bacteroidales</taxon>
        <taxon>Rikenellaceae</taxon>
        <taxon>Alistipes</taxon>
    </lineage>
</organism>
<dbReference type="SUPFAM" id="SSF49899">
    <property type="entry name" value="Concanavalin A-like lectins/glucanases"/>
    <property type="match status" value="1"/>
</dbReference>
<dbReference type="EMBL" id="NFHB01000006">
    <property type="protein sequence ID" value="OUN02958.1"/>
    <property type="molecule type" value="Genomic_DNA"/>
</dbReference>
<feature type="domain" description="LamG-like jellyroll fold" evidence="4">
    <location>
        <begin position="189"/>
        <end position="324"/>
    </location>
</feature>
<dbReference type="RefSeq" id="WP_087402826.1">
    <property type="nucleotide sequence ID" value="NZ_NFHB01000006.1"/>
</dbReference>
<feature type="chain" id="PRO_5011005175" description="LamG-like jellyroll fold domain-containing protein" evidence="3">
    <location>
        <begin position="21"/>
        <end position="385"/>
    </location>
</feature>
<dbReference type="Gene3D" id="2.60.40.1740">
    <property type="entry name" value="hypothetical protein (bacova_03559)"/>
    <property type="match status" value="1"/>
</dbReference>
<protein>
    <recommendedName>
        <fullName evidence="4">LamG-like jellyroll fold domain-containing protein</fullName>
    </recommendedName>
</protein>
<comment type="caution">
    <text evidence="5">The sequence shown here is derived from an EMBL/GenBank/DDBJ whole genome shotgun (WGS) entry which is preliminary data.</text>
</comment>
<evidence type="ECO:0000256" key="3">
    <source>
        <dbReference type="SAM" id="SignalP"/>
    </source>
</evidence>
<dbReference type="InterPro" id="IPR013320">
    <property type="entry name" value="ConA-like_dom_sf"/>
</dbReference>
<evidence type="ECO:0000259" key="4">
    <source>
        <dbReference type="SMART" id="SM00560"/>
    </source>
</evidence>
<feature type="signal peptide" evidence="3">
    <location>
        <begin position="1"/>
        <end position="20"/>
    </location>
</feature>
<dbReference type="Pfam" id="PF08522">
    <property type="entry name" value="BT_3987-like_N"/>
    <property type="match status" value="1"/>
</dbReference>
<proteinExistence type="predicted"/>
<dbReference type="Proteomes" id="UP000195772">
    <property type="component" value="Unassembled WGS sequence"/>
</dbReference>
<name>A0A1Y3QXF1_9BACT</name>
<gene>
    <name evidence="5" type="ORF">B5G41_10570</name>
</gene>
<dbReference type="GO" id="GO:0004553">
    <property type="term" value="F:hydrolase activity, hydrolyzing O-glycosyl compounds"/>
    <property type="evidence" value="ECO:0007669"/>
    <property type="project" value="UniProtKB-ARBA"/>
</dbReference>
<accession>A0A1Y3QXF1</accession>
<evidence type="ECO:0000256" key="1">
    <source>
        <dbReference type="ARBA" id="ARBA00022729"/>
    </source>
</evidence>
<dbReference type="SMART" id="SM00560">
    <property type="entry name" value="LamGL"/>
    <property type="match status" value="1"/>
</dbReference>
<evidence type="ECO:0000256" key="2">
    <source>
        <dbReference type="ARBA" id="ARBA00023157"/>
    </source>
</evidence>
<evidence type="ECO:0000313" key="6">
    <source>
        <dbReference type="Proteomes" id="UP000195772"/>
    </source>
</evidence>
<dbReference type="Gene3D" id="2.60.120.200">
    <property type="match status" value="1"/>
</dbReference>
<dbReference type="eggNOG" id="COG1409">
    <property type="taxonomic scope" value="Bacteria"/>
</dbReference>
<dbReference type="PROSITE" id="PS51257">
    <property type="entry name" value="PROKAR_LIPOPROTEIN"/>
    <property type="match status" value="1"/>
</dbReference>
<dbReference type="GO" id="GO:0005975">
    <property type="term" value="P:carbohydrate metabolic process"/>
    <property type="evidence" value="ECO:0007669"/>
    <property type="project" value="UniProtKB-ARBA"/>
</dbReference>
<evidence type="ECO:0000313" key="5">
    <source>
        <dbReference type="EMBL" id="OUN02958.1"/>
    </source>
</evidence>
<sequence>MKLKYLVAPLLFAAAAVTGCQETAETYPAIYMTDAQSNPDKSMTIDEPPAETSITVSASVVAEHDIHIQLEVRPDLLASYNDKYGKNYQIPPADSYSLSSTEATILAGYNTSSEIGFTVTSVSEFAEGVTYCVPVSIKTVSGGMTVLEPSRTLFIVLKTPVISKAIYLGSSNIYKVTSFQENSDLAALPQLTLEARVYMLGFQTRDPYISSIMGIEGICGVRFGDVKVDPDCIQICHDSYQPAATDKPFDKEKWYHVAAVWTGSSWDIYINGQYATGVETQGETIDLTSDNSGGFYLGASYGGGRTLNGYVAECRVWTRALSQSEIANNMNYVDPTSDGLLAYWRMNAWEPNDSGSGNIVRDLTGHGYDAVGGSSNPTMMDTKWN</sequence>
<dbReference type="InterPro" id="IPR013728">
    <property type="entry name" value="BT_3987-like_N"/>
</dbReference>
<dbReference type="Pfam" id="PF13385">
    <property type="entry name" value="Laminin_G_3"/>
    <property type="match status" value="1"/>
</dbReference>
<keyword evidence="1 3" id="KW-0732">Signal</keyword>
<dbReference type="AlphaFoldDB" id="A0A1Y3QXF1"/>
<dbReference type="OrthoDB" id="1037816at2"/>
<dbReference type="InterPro" id="IPR006558">
    <property type="entry name" value="LamG-like"/>
</dbReference>
<reference evidence="6" key="1">
    <citation type="submission" date="2017-04" db="EMBL/GenBank/DDBJ databases">
        <title>Function of individual gut microbiota members based on whole genome sequencing of pure cultures obtained from chicken caecum.</title>
        <authorList>
            <person name="Medvecky M."/>
            <person name="Cejkova D."/>
            <person name="Polansky O."/>
            <person name="Karasova D."/>
            <person name="Kubasova T."/>
            <person name="Cizek A."/>
            <person name="Rychlik I."/>
        </authorList>
    </citation>
    <scope>NUCLEOTIDE SEQUENCE [LARGE SCALE GENOMIC DNA]</scope>
    <source>
        <strain evidence="6">An90</strain>
    </source>
</reference>